<feature type="region of interest" description="Disordered" evidence="6">
    <location>
        <begin position="680"/>
        <end position="715"/>
    </location>
</feature>
<dbReference type="InterPro" id="IPR052431">
    <property type="entry name" value="SKI2_subfamily_helicases"/>
</dbReference>
<evidence type="ECO:0000256" key="1">
    <source>
        <dbReference type="ARBA" id="ARBA00022741"/>
    </source>
</evidence>
<dbReference type="KEGG" id="ngr:NAEGRDRAFT_80187"/>
<evidence type="ECO:0000313" key="10">
    <source>
        <dbReference type="Proteomes" id="UP000006671"/>
    </source>
</evidence>
<dbReference type="PANTHER" id="PTHR44533:SF4">
    <property type="entry name" value="DEAD_H RNA HELICASE, PUTATIVE-RELATED"/>
    <property type="match status" value="1"/>
</dbReference>
<dbReference type="EMBL" id="GG738876">
    <property type="protein sequence ID" value="EFC42935.1"/>
    <property type="molecule type" value="Genomic_DNA"/>
</dbReference>
<feature type="region of interest" description="Disordered" evidence="6">
    <location>
        <begin position="947"/>
        <end position="971"/>
    </location>
</feature>
<keyword evidence="3" id="KW-0347">Helicase</keyword>
<feature type="coiled-coil region" evidence="5">
    <location>
        <begin position="726"/>
        <end position="760"/>
    </location>
</feature>
<name>D2VJF6_NAEGR</name>
<gene>
    <name evidence="9" type="ORF">NAEGRDRAFT_80187</name>
</gene>
<reference evidence="9 10" key="1">
    <citation type="journal article" date="2010" name="Cell">
        <title>The genome of Naegleria gruberi illuminates early eukaryotic versatility.</title>
        <authorList>
            <person name="Fritz-Laylin L.K."/>
            <person name="Prochnik S.E."/>
            <person name="Ginger M.L."/>
            <person name="Dacks J.B."/>
            <person name="Carpenter M.L."/>
            <person name="Field M.C."/>
            <person name="Kuo A."/>
            <person name="Paredez A."/>
            <person name="Chapman J."/>
            <person name="Pham J."/>
            <person name="Shu S."/>
            <person name="Neupane R."/>
            <person name="Cipriano M."/>
            <person name="Mancuso J."/>
            <person name="Tu H."/>
            <person name="Salamov A."/>
            <person name="Lindquist E."/>
            <person name="Shapiro H."/>
            <person name="Lucas S."/>
            <person name="Grigoriev I.V."/>
            <person name="Cande W.Z."/>
            <person name="Fulton C."/>
            <person name="Rokhsar D.S."/>
            <person name="Dawson S.C."/>
        </authorList>
    </citation>
    <scope>NUCLEOTIDE SEQUENCE [LARGE SCALE GENOMIC DNA]</scope>
    <source>
        <strain evidence="9 10">NEG-M</strain>
    </source>
</reference>
<feature type="region of interest" description="Disordered" evidence="6">
    <location>
        <begin position="863"/>
        <end position="899"/>
    </location>
</feature>
<dbReference type="InterPro" id="IPR011545">
    <property type="entry name" value="DEAD/DEAH_box_helicase_dom"/>
</dbReference>
<dbReference type="SUPFAM" id="SSF52540">
    <property type="entry name" value="P-loop containing nucleoside triphosphate hydrolases"/>
    <property type="match status" value="1"/>
</dbReference>
<dbReference type="SMART" id="SM00487">
    <property type="entry name" value="DEXDc"/>
    <property type="match status" value="1"/>
</dbReference>
<evidence type="ECO:0000259" key="7">
    <source>
        <dbReference type="PROSITE" id="PS51192"/>
    </source>
</evidence>
<dbReference type="GO" id="GO:0016787">
    <property type="term" value="F:hydrolase activity"/>
    <property type="evidence" value="ECO:0007669"/>
    <property type="project" value="UniProtKB-KW"/>
</dbReference>
<keyword evidence="10" id="KW-1185">Reference proteome</keyword>
<dbReference type="InterPro" id="IPR027417">
    <property type="entry name" value="P-loop_NTPase"/>
</dbReference>
<evidence type="ECO:0000256" key="2">
    <source>
        <dbReference type="ARBA" id="ARBA00022801"/>
    </source>
</evidence>
<dbReference type="PROSITE" id="PS51194">
    <property type="entry name" value="HELICASE_CTER"/>
    <property type="match status" value="1"/>
</dbReference>
<dbReference type="FunCoup" id="D2VJF6">
    <property type="interactions" value="234"/>
</dbReference>
<dbReference type="VEuPathDB" id="AmoebaDB:NAEGRDRAFT_80187"/>
<dbReference type="InterPro" id="IPR001650">
    <property type="entry name" value="Helicase_C-like"/>
</dbReference>
<dbReference type="RefSeq" id="XP_002675679.1">
    <property type="nucleotide sequence ID" value="XM_002675633.1"/>
</dbReference>
<protein>
    <submittedName>
        <fullName evidence="9">Predicted protein</fullName>
    </submittedName>
</protein>
<organism evidence="10">
    <name type="scientific">Naegleria gruberi</name>
    <name type="common">Amoeba</name>
    <dbReference type="NCBI Taxonomy" id="5762"/>
    <lineage>
        <taxon>Eukaryota</taxon>
        <taxon>Discoba</taxon>
        <taxon>Heterolobosea</taxon>
        <taxon>Tetramitia</taxon>
        <taxon>Eutetramitia</taxon>
        <taxon>Vahlkampfiidae</taxon>
        <taxon>Naegleria</taxon>
    </lineage>
</organism>
<proteinExistence type="predicted"/>
<dbReference type="FunFam" id="3.40.50.300:FF:001039">
    <property type="entry name" value="ATP-dependent RNA helicase DDX60"/>
    <property type="match status" value="1"/>
</dbReference>
<dbReference type="GO" id="GO:0004386">
    <property type="term" value="F:helicase activity"/>
    <property type="evidence" value="ECO:0007669"/>
    <property type="project" value="UniProtKB-KW"/>
</dbReference>
<feature type="compositionally biased region" description="Basic and acidic residues" evidence="6">
    <location>
        <begin position="1093"/>
        <end position="1106"/>
    </location>
</feature>
<dbReference type="GO" id="GO:0003676">
    <property type="term" value="F:nucleic acid binding"/>
    <property type="evidence" value="ECO:0007669"/>
    <property type="project" value="InterPro"/>
</dbReference>
<dbReference type="GO" id="GO:0005737">
    <property type="term" value="C:cytoplasm"/>
    <property type="evidence" value="ECO:0007669"/>
    <property type="project" value="TreeGrafter"/>
</dbReference>
<feature type="region of interest" description="Disordered" evidence="6">
    <location>
        <begin position="1076"/>
        <end position="1121"/>
    </location>
</feature>
<dbReference type="PROSITE" id="PS51192">
    <property type="entry name" value="HELICASE_ATP_BIND_1"/>
    <property type="match status" value="1"/>
</dbReference>
<accession>D2VJF6</accession>
<evidence type="ECO:0000256" key="3">
    <source>
        <dbReference type="ARBA" id="ARBA00022806"/>
    </source>
</evidence>
<dbReference type="InParanoid" id="D2VJF6"/>
<dbReference type="GeneID" id="8853006"/>
<evidence type="ECO:0000259" key="8">
    <source>
        <dbReference type="PROSITE" id="PS51194"/>
    </source>
</evidence>
<dbReference type="GO" id="GO:0005524">
    <property type="term" value="F:ATP binding"/>
    <property type="evidence" value="ECO:0007669"/>
    <property type="project" value="UniProtKB-KW"/>
</dbReference>
<dbReference type="STRING" id="5762.D2VJF6"/>
<dbReference type="OMA" id="HCINESS"/>
<keyword evidence="4" id="KW-0067">ATP-binding</keyword>
<dbReference type="eggNOG" id="KOG0949">
    <property type="taxonomic scope" value="Eukaryota"/>
</dbReference>
<dbReference type="Pfam" id="PF00270">
    <property type="entry name" value="DEAD"/>
    <property type="match status" value="1"/>
</dbReference>
<evidence type="ECO:0000256" key="6">
    <source>
        <dbReference type="SAM" id="MobiDB-lite"/>
    </source>
</evidence>
<feature type="domain" description="Helicase ATP-binding" evidence="7">
    <location>
        <begin position="1143"/>
        <end position="1316"/>
    </location>
</feature>
<feature type="region of interest" description="Disordered" evidence="6">
    <location>
        <begin position="2125"/>
        <end position="2146"/>
    </location>
</feature>
<evidence type="ECO:0000256" key="5">
    <source>
        <dbReference type="SAM" id="Coils"/>
    </source>
</evidence>
<dbReference type="OrthoDB" id="10255326at2759"/>
<keyword evidence="1" id="KW-0547">Nucleotide-binding</keyword>
<dbReference type="Proteomes" id="UP000006671">
    <property type="component" value="Unassembled WGS sequence"/>
</dbReference>
<feature type="domain" description="Helicase C-terminal" evidence="8">
    <location>
        <begin position="1569"/>
        <end position="1724"/>
    </location>
</feature>
<dbReference type="SMART" id="SM00490">
    <property type="entry name" value="HELICc"/>
    <property type="match status" value="1"/>
</dbReference>
<feature type="compositionally biased region" description="Basic and acidic residues" evidence="6">
    <location>
        <begin position="875"/>
        <end position="889"/>
    </location>
</feature>
<sequence>MEEEYQNSNQIEEEEEEETTEQILEEIAEGDDIDDDDELLQQSLLPTKKHHDISIQSLDQIKQIISFNQYDLIDAKGGLDLVIVNGDQLVAHFLRDSFGRNESNESLYRLDWLKHGGQLLHLTYLVETFVKNLLDRDMRIDIVFFEDIRTSQCIKSSFLLNLAYEIHQDLGISFQSLAYSFLVAKQAISSQLKKISENYSKSDVFTVTFLNDTWYKSSNWENLITKRKPSFIISTLAQNSIIDELFCTETVLVRQVILTYDLCFYGNTVIGFCSAVRDNMTNSYKLREVELFLEKNFSEERSENVFKLTSQIGLAAEKHFSEIKSNIEQIISKELSDSSLTKKVSVSSLTLSAIASIDSLSEQTTPNALALSKIFILTNIIQNIIPLKDRAQHIEDVSLDTSLISFQEKILTSLYHSLKQTNIEDNLYDLLDFRLFLKVLTILLSSGVAQKLENNSSDDHLLAELLPKELQNLFKSLVSLLTTSKSTKDASWWEKVLNPLVSKRSETEDYKPRHPECLLREILPLNQDVINGLVSGVNITLPHKSEKIITEQAPVKEEPKPEIVEEAQDGLEDWEKEDWLQEEQVEEVVEVKEEQEILTEEEAKELSFERCFPVREQEVNYSQKKDVEEQIPNDFSGPKSEWEKIKVQEAQKRLHRYSESMRALSDKKVIENAKSSGVVAEEVKPVEQTKGGKPAKPNKKEEKQATPAASAAPSTKVRLMMIESNTKKREKEINELTGKLSEYQQKFSEYNNKADELKEHGGKIEQYESLTKLLLEGIFKDIRLVQNIQATEGGSSANKKSASSSSESFTAATLLLEQRTTCENLWVQLSILRLQFMTRKLLLERQDLQTSLRRTQSSAPKKGVKFLSFDEEPSEDSKEKKDDKKKGALKEANPNAIPQIDNLSGGADLDLSLYWEPFELTNRIYEIVTQLINDSYISELSVATSASQEKDKKPTKAAAKKPAKGDKKGEKVKPISKIDLKDVIQTLINFMCDLGFVKFASRISEKFNQGEITFGSLIKDNLMQQLEVESLPAETVNVKDSVNDKPESAEFQLLYNNAIIDSATNIEIPPAEIPETVTIDSKGAKPKGHPKKEKPSRTRKDEKATTEEESTTDEPSTPISQNYVIPTAKSLGFTPDPWQENMILSILQNKSILVSAPTSSGKTFIAFFAMEKVLRESDDSIIVYCCPTKALVNQAYAEVYSRFQKVYNNTSPYGVSSMLGMYTADEKINVTTCQVLVTVPQSLEHLMTSPENLEWKRRMKYIILDEIHCINESSSSGQVWEHVLSLLECPFIALSASIGNPKEFADWLNENYNKEIVSHITYLNDQQQGVDLVVHDERPRPLEFYNYDSSADRFTEIHPMATLNPNSIDTVSFSLIQNFSPLQCLTLFKVATAIKTSFKEQGKPISTAIEKFLATFNPDSYFNNFGLFKRQQFSSYGKTMKEELIKLSTETENHEFLLGIIRTLLKDVSLSFDNMEGDYKSQQSISDNVSESDAASTTSSKVISRHKFGSDGWLKDNIIQLVTRLAEEKLTPSIFFSFDRTMCDYLLKKISTHLRTARANSQLGNYFHLYSSSLEKVRSEKEIRYSLQSIEQFGTKIPIELKEGLEVGVAVHHHSCPSEYLTEVERLFRLRCLPVVISTSTLALGIHMPCKTVVMVGHSIYLTTTMFQQCAGRSGRRGYDVKGRVVLYGIPQVTANRLLSGVTPKIKGAMGLRANFLLKMLTLLNRAKSDDTKYQIVADDLSRLVNKKIFYLGQILENSELQNKLCFRFILDFLRRNNYIQEDGTLGEFSLLANSLFYYEPANFLFIHLLKTGAINTYLQKWKDVLDESSMRPEEKVELLGEKLLILLNLLFEARKLSHWDLSPYKLENYYSNDTLEIITSGKAALNSKTDISSENVLSQLNDYNRIVLKEFATFVVSYCKNYQKETVDNVLPLSNIAFPHEESYLEQLYQESSLCKSLNESKLKYYGTSSFVAISGNDDMFTSVSQLLNCRNQNVILDVSLLPYLDLVEKISQKASLSLSSYAVEFLRNGQKRQVSTDCDFPSLSLCFNSLKNVDRVLGQALYNIHLFMNIKNGANNDLFLSTLTKLRTRFHDRVTGGKKTRKKLKMLKTINVEMDDLEMVNSKGKLKNVSKSTKKDSVTKDPSL</sequence>
<evidence type="ECO:0000256" key="4">
    <source>
        <dbReference type="ARBA" id="ARBA00022840"/>
    </source>
</evidence>
<feature type="compositionally biased region" description="Basic and acidic residues" evidence="6">
    <location>
        <begin position="2135"/>
        <end position="2146"/>
    </location>
</feature>
<evidence type="ECO:0000313" key="9">
    <source>
        <dbReference type="EMBL" id="EFC42935.1"/>
    </source>
</evidence>
<dbReference type="Pfam" id="PF00271">
    <property type="entry name" value="Helicase_C"/>
    <property type="match status" value="1"/>
</dbReference>
<dbReference type="Gene3D" id="3.40.50.300">
    <property type="entry name" value="P-loop containing nucleotide triphosphate hydrolases"/>
    <property type="match status" value="2"/>
</dbReference>
<feature type="region of interest" description="Disordered" evidence="6">
    <location>
        <begin position="1"/>
        <end position="35"/>
    </location>
</feature>
<keyword evidence="5" id="KW-0175">Coiled coil</keyword>
<feature type="compositionally biased region" description="Low complexity" evidence="6">
    <location>
        <begin position="705"/>
        <end position="715"/>
    </location>
</feature>
<dbReference type="PANTHER" id="PTHR44533">
    <property type="entry name" value="DEAD/H RNA HELICASE, PUTATIVE-RELATED"/>
    <property type="match status" value="1"/>
</dbReference>
<keyword evidence="2" id="KW-0378">Hydrolase</keyword>
<dbReference type="InterPro" id="IPR014001">
    <property type="entry name" value="Helicase_ATP-bd"/>
</dbReference>